<evidence type="ECO:0000313" key="1">
    <source>
        <dbReference type="EMBL" id="UNO48407.1"/>
    </source>
</evidence>
<dbReference type="RefSeq" id="WP_021297044.1">
    <property type="nucleotide sequence ID" value="NZ_AURB01000141.1"/>
</dbReference>
<accession>A0A9E6ZFX6</accession>
<dbReference type="STRING" id="1356854.N007_09940"/>
<dbReference type="KEGG" id="aaco:K1I37_17315"/>
<reference evidence="2" key="1">
    <citation type="journal article" date="2022" name="G3 (Bethesda)">
        <title>Unveiling the complete genome sequence of Alicyclobacillus acidoterrestris DSM 3922T, a taint-producing strain.</title>
        <authorList>
            <person name="Leonardo I.C."/>
            <person name="Barreto Crespo M.T."/>
            <person name="Gaspar F.B."/>
        </authorList>
    </citation>
    <scope>NUCLEOTIDE SEQUENCE [LARGE SCALE GENOMIC DNA]</scope>
    <source>
        <strain evidence="2">DSM 3922</strain>
    </source>
</reference>
<accession>T0D5W6</accession>
<dbReference type="AlphaFoldDB" id="T0D5W6"/>
<organism evidence="1 2">
    <name type="scientific">Alicyclobacillus acidoterrestris (strain ATCC 49025 / DSM 3922 / CIP 106132 / NCIMB 13137 / GD3B)</name>
    <dbReference type="NCBI Taxonomy" id="1356854"/>
    <lineage>
        <taxon>Bacteria</taxon>
        <taxon>Bacillati</taxon>
        <taxon>Bacillota</taxon>
        <taxon>Bacilli</taxon>
        <taxon>Bacillales</taxon>
        <taxon>Alicyclobacillaceae</taxon>
        <taxon>Alicyclobacillus</taxon>
    </lineage>
</organism>
<dbReference type="EMBL" id="CP080467">
    <property type="protein sequence ID" value="UNO48407.1"/>
    <property type="molecule type" value="Genomic_DNA"/>
</dbReference>
<proteinExistence type="predicted"/>
<protein>
    <submittedName>
        <fullName evidence="1">Uncharacterized protein</fullName>
    </submittedName>
</protein>
<gene>
    <name evidence="1" type="ORF">K1I37_17315</name>
</gene>
<sequence>MDQEAQLNEAADYLVMNAIDTIRERMQDDDAKSRLTALEDAYLNERPIDLLARRQWLEDILSREEAAWPLRLYLADVALQEQNEAWFEHEVSACLARSTDLFVVVSLFMFITRLYVLRAPTQSIAAAYVRETMTKNPSIAPYIRSIYIQTLLDAEDFETAYEQLQLAVEENNSMLTIEGLEILPILLARLGKWSDAARVKAFVGQFARDQVSEAERSEYVERLIVDVQEREQLGDFETARFLMDVAKEVDDQHPAVKGYLSIGVQMPKGWWPVQ</sequence>
<name>T0D5W6_ALIAG</name>
<evidence type="ECO:0000313" key="2">
    <source>
        <dbReference type="Proteomes" id="UP000829401"/>
    </source>
</evidence>
<keyword evidence="2" id="KW-1185">Reference proteome</keyword>
<dbReference type="Proteomes" id="UP000829401">
    <property type="component" value="Chromosome"/>
</dbReference>